<reference evidence="2 3" key="1">
    <citation type="submission" date="2024-01" db="EMBL/GenBank/DDBJ databases">
        <title>Genome assemblies of Stephania.</title>
        <authorList>
            <person name="Yang L."/>
        </authorList>
    </citation>
    <scope>NUCLEOTIDE SEQUENCE [LARGE SCALE GENOMIC DNA]</scope>
    <source>
        <strain evidence="2">QJT</strain>
        <tissue evidence="2">Leaf</tissue>
    </source>
</reference>
<comment type="caution">
    <text evidence="2">The sequence shown here is derived from an EMBL/GenBank/DDBJ whole genome shotgun (WGS) entry which is preliminary data.</text>
</comment>
<keyword evidence="3" id="KW-1185">Reference proteome</keyword>
<feature type="compositionally biased region" description="Polar residues" evidence="1">
    <location>
        <begin position="250"/>
        <end position="263"/>
    </location>
</feature>
<feature type="compositionally biased region" description="Basic and acidic residues" evidence="1">
    <location>
        <begin position="130"/>
        <end position="139"/>
    </location>
</feature>
<evidence type="ECO:0000313" key="2">
    <source>
        <dbReference type="EMBL" id="KAK9097368.1"/>
    </source>
</evidence>
<name>A0AAP0EVD2_9MAGN</name>
<proteinExistence type="predicted"/>
<evidence type="ECO:0000256" key="1">
    <source>
        <dbReference type="SAM" id="MobiDB-lite"/>
    </source>
</evidence>
<feature type="region of interest" description="Disordered" evidence="1">
    <location>
        <begin position="228"/>
        <end position="284"/>
    </location>
</feature>
<sequence>MTREETGNTVGLCGGRRGRRPQTTSYRKSKESARATNASDVVEVHDETSAVNASATAIVGREIELHKSQVTTAETSSSDSIEEEQDESQGQEADGENEGENEDQEEADEEGEEEGEDQAEEGEQEDSDEVEVRSYGKAREKSKRSSRKMVQEAEYDLSRPCPGGPSDQTILSSFNNHVAAVIWNNERLRQTVDVVLKWRSLPPGEADMAFAFKMADDVLMHLTGKGVASSATTTSGGNEPIRKSEHDSHATQFQSHTNANESGPSKRKEHGKLQHKKKRSKTNE</sequence>
<dbReference type="Proteomes" id="UP001417504">
    <property type="component" value="Unassembled WGS sequence"/>
</dbReference>
<feature type="region of interest" description="Disordered" evidence="1">
    <location>
        <begin position="1"/>
        <end position="166"/>
    </location>
</feature>
<organism evidence="2 3">
    <name type="scientific">Stephania japonica</name>
    <dbReference type="NCBI Taxonomy" id="461633"/>
    <lineage>
        <taxon>Eukaryota</taxon>
        <taxon>Viridiplantae</taxon>
        <taxon>Streptophyta</taxon>
        <taxon>Embryophyta</taxon>
        <taxon>Tracheophyta</taxon>
        <taxon>Spermatophyta</taxon>
        <taxon>Magnoliopsida</taxon>
        <taxon>Ranunculales</taxon>
        <taxon>Menispermaceae</taxon>
        <taxon>Menispermoideae</taxon>
        <taxon>Cissampelideae</taxon>
        <taxon>Stephania</taxon>
    </lineage>
</organism>
<evidence type="ECO:0000313" key="3">
    <source>
        <dbReference type="Proteomes" id="UP001417504"/>
    </source>
</evidence>
<protein>
    <submittedName>
        <fullName evidence="2">Uncharacterized protein</fullName>
    </submittedName>
</protein>
<feature type="compositionally biased region" description="Acidic residues" evidence="1">
    <location>
        <begin position="80"/>
        <end position="129"/>
    </location>
</feature>
<gene>
    <name evidence="2" type="ORF">Sjap_022865</name>
</gene>
<dbReference type="EMBL" id="JBBNAE010000009">
    <property type="protein sequence ID" value="KAK9097368.1"/>
    <property type="molecule type" value="Genomic_DNA"/>
</dbReference>
<accession>A0AAP0EVD2</accession>
<feature type="compositionally biased region" description="Basic and acidic residues" evidence="1">
    <location>
        <begin position="240"/>
        <end position="249"/>
    </location>
</feature>
<dbReference type="AlphaFoldDB" id="A0AAP0EVD2"/>
<feature type="compositionally biased region" description="Basic residues" evidence="1">
    <location>
        <begin position="265"/>
        <end position="284"/>
    </location>
</feature>